<dbReference type="PROSITE" id="PS50930">
    <property type="entry name" value="HTH_LYTTR"/>
    <property type="match status" value="1"/>
</dbReference>
<dbReference type="Gene3D" id="2.40.50.1020">
    <property type="entry name" value="LytTr DNA-binding domain"/>
    <property type="match status" value="1"/>
</dbReference>
<dbReference type="STRING" id="1650663.GCA_001486665_00354"/>
<comment type="caution">
    <text evidence="2">The sequence shown here is derived from an EMBL/GenBank/DDBJ whole genome shotgun (WGS) entry which is preliminary data.</text>
</comment>
<dbReference type="RefSeq" id="WP_058962868.1">
    <property type="nucleotide sequence ID" value="NZ_CABKVM010000011.1"/>
</dbReference>
<dbReference type="GO" id="GO:0003677">
    <property type="term" value="F:DNA binding"/>
    <property type="evidence" value="ECO:0007669"/>
    <property type="project" value="InterPro"/>
</dbReference>
<dbReference type="Gene3D" id="3.40.50.2300">
    <property type="match status" value="1"/>
</dbReference>
<dbReference type="Pfam" id="PF04397">
    <property type="entry name" value="LytTR"/>
    <property type="match status" value="1"/>
</dbReference>
<protein>
    <submittedName>
        <fullName evidence="2">LytTR family two component transcriptional regulator</fullName>
    </submittedName>
</protein>
<dbReference type="GO" id="GO:0000156">
    <property type="term" value="F:phosphorelay response regulator activity"/>
    <property type="evidence" value="ECO:0007669"/>
    <property type="project" value="InterPro"/>
</dbReference>
<organism evidence="2 3">
    <name type="scientific">Allofournierella massiliensis</name>
    <dbReference type="NCBI Taxonomy" id="1650663"/>
    <lineage>
        <taxon>Bacteria</taxon>
        <taxon>Bacillati</taxon>
        <taxon>Bacillota</taxon>
        <taxon>Clostridia</taxon>
        <taxon>Eubacteriales</taxon>
        <taxon>Oscillospiraceae</taxon>
        <taxon>Allofournierella</taxon>
    </lineage>
</organism>
<dbReference type="SUPFAM" id="SSF52172">
    <property type="entry name" value="CheY-like"/>
    <property type="match status" value="1"/>
</dbReference>
<feature type="domain" description="HTH LytTR-type" evidence="1">
    <location>
        <begin position="130"/>
        <end position="233"/>
    </location>
</feature>
<dbReference type="GeneID" id="97381388"/>
<proteinExistence type="predicted"/>
<dbReference type="AlphaFoldDB" id="A0A4R1R594"/>
<dbReference type="Proteomes" id="UP000295184">
    <property type="component" value="Unassembled WGS sequence"/>
</dbReference>
<evidence type="ECO:0000313" key="3">
    <source>
        <dbReference type="Proteomes" id="UP000295184"/>
    </source>
</evidence>
<dbReference type="InterPro" id="IPR011006">
    <property type="entry name" value="CheY-like_superfamily"/>
</dbReference>
<dbReference type="EMBL" id="SLUM01000003">
    <property type="protein sequence ID" value="TCL60685.1"/>
    <property type="molecule type" value="Genomic_DNA"/>
</dbReference>
<dbReference type="PANTHER" id="PTHR37299">
    <property type="entry name" value="TRANSCRIPTIONAL REGULATOR-RELATED"/>
    <property type="match status" value="1"/>
</dbReference>
<sequence>MLFAICDTQPADAESISALLHEYLERYDLPCRVERFSRPEQLLAFCRTCACTAVFLQVHSAGCPNLEIAAQLRALSPETPVILTSDTLDCAPDGYRVRAFAYLLKPQLPQSFTACMDSLWNALFSPTNTLCLRADREDVFLPLEQILYFEASGHSVTAFFSSSALWTTRKFRVSIQEIANQLEGRGFLRVQRSFVVNLRYVERFSNYTVLLKTGQTIPVSVKQFSQLRREFLIWQNS</sequence>
<dbReference type="InterPro" id="IPR046947">
    <property type="entry name" value="LytR-like"/>
</dbReference>
<gene>
    <name evidence="2" type="ORF">EDD77_1036</name>
</gene>
<dbReference type="SMART" id="SM00850">
    <property type="entry name" value="LytTR"/>
    <property type="match status" value="1"/>
</dbReference>
<name>A0A4R1R594_9FIRM</name>
<dbReference type="OrthoDB" id="9774865at2"/>
<evidence type="ECO:0000313" key="2">
    <source>
        <dbReference type="EMBL" id="TCL60685.1"/>
    </source>
</evidence>
<dbReference type="PANTHER" id="PTHR37299:SF1">
    <property type="entry name" value="STAGE 0 SPORULATION PROTEIN A HOMOLOG"/>
    <property type="match status" value="1"/>
</dbReference>
<dbReference type="InterPro" id="IPR007492">
    <property type="entry name" value="LytTR_DNA-bd_dom"/>
</dbReference>
<accession>A0A4R1R594</accession>
<evidence type="ECO:0000259" key="1">
    <source>
        <dbReference type="PROSITE" id="PS50930"/>
    </source>
</evidence>
<reference evidence="2 3" key="1">
    <citation type="submission" date="2019-03" db="EMBL/GenBank/DDBJ databases">
        <title>Genomic Encyclopedia of Type Strains, Phase IV (KMG-IV): sequencing the most valuable type-strain genomes for metagenomic binning, comparative biology and taxonomic classification.</title>
        <authorList>
            <person name="Goeker M."/>
        </authorList>
    </citation>
    <scope>NUCLEOTIDE SEQUENCE [LARGE SCALE GENOMIC DNA]</scope>
    <source>
        <strain evidence="2 3">DSM 100451</strain>
    </source>
</reference>